<evidence type="ECO:0000256" key="3">
    <source>
        <dbReference type="SAM" id="Phobius"/>
    </source>
</evidence>
<feature type="coiled-coil region" evidence="1">
    <location>
        <begin position="56"/>
        <end position="83"/>
    </location>
</feature>
<dbReference type="GeneID" id="107267429"/>
<keyword evidence="4" id="KW-1185">Reference proteome</keyword>
<sequence length="906" mass="104546">MDNSNDLTVEINSPAFIQALESCLIVRVSTSLQIIEEGKTQIQVFKDKVRHGMAKRKNMKKEKQEVEDKKSILESALKRLELCNKNTSQNLMMITANVDVDNRFNYLMEKANIEKIERNKIIWENYRAEFEKFPLAVTRENARIEMEKIRIKVMMARYNLNEFMKAVNQRRIVEQIKIHNVGIECAQLWKKRDDREKRLISLNEANKALGEELINIQTQLKTLLTKRGREAKTKITARMQMPPPFDLKFMMSIYKASSSTSSVNDLPRMSRDKAKEFSDTSSVNTLILEEMLEENNDEFIEEQENPSLSTPVIVTPMETQTAIDSPIQTQTPIRPVGVHRETEVDFAKNHNHVRMETQCSDLQMKNAQEPLRQGNQYRESISGEEAKRHRTESNEEKDKACERETKKAKLVQDATSRSPMAKKVEEIKLVRKVPPLKMIMKTVNFQLPQRPKSPVTNSGSLKYFPVKDTEINFEDNVSDALGSIAESSRNDPSFSGLLDSMVGSGNSLSGACQFTPPRITDSEMGSFSSTDFRVSENYDGSETPFASRSEKSFLLAKSTSPQHGACWHSALRAIKNSCDKLNDHEHSLLALRLANCFLEDSGHTTYNCHLSEMEAERRECINKMSDRAFSVYNEFYTHTTHVCFFLNHEVWQTETENTIRHLYQASSRMKEQLMEASEVQGAMLESQREGLKIQNELLDNGKQLGTVIKSSAETVSSMVIDFKESANDQKELLHQIFSHIQTFQNWIMGEVSWFQSIIYYMVSCILCALFSSTKRTGEARVTLFTILSFNVVVERMLVQYYNNTTTRSVNDKIQLVYITWLFRKASLSLCLLILLYSYYVYKDEQVENYKALRRIEHQLNNLYEVNQPIRYSKRLALRRLKNTPEKVICCEQLKEHQSIQCTMNIL</sequence>
<name>A0AAJ7RH80_CEPCN</name>
<dbReference type="PANTHER" id="PTHR33538:SF2">
    <property type="entry name" value="PROTEIN GAMETE EXPRESSED 1"/>
    <property type="match status" value="1"/>
</dbReference>
<evidence type="ECO:0000256" key="1">
    <source>
        <dbReference type="SAM" id="Coils"/>
    </source>
</evidence>
<keyword evidence="3" id="KW-1133">Transmembrane helix</keyword>
<proteinExistence type="predicted"/>
<reference evidence="5" key="1">
    <citation type="submission" date="2025-08" db="UniProtKB">
        <authorList>
            <consortium name="RefSeq"/>
        </authorList>
    </citation>
    <scope>IDENTIFICATION</scope>
</reference>
<evidence type="ECO:0000256" key="2">
    <source>
        <dbReference type="SAM" id="MobiDB-lite"/>
    </source>
</evidence>
<dbReference type="InterPro" id="IPR040346">
    <property type="entry name" value="GEX1/Brambleberry"/>
</dbReference>
<evidence type="ECO:0000313" key="4">
    <source>
        <dbReference type="Proteomes" id="UP000694920"/>
    </source>
</evidence>
<feature type="region of interest" description="Disordered" evidence="2">
    <location>
        <begin position="375"/>
        <end position="417"/>
    </location>
</feature>
<feature type="transmembrane region" description="Helical" evidence="3">
    <location>
        <begin position="821"/>
        <end position="841"/>
    </location>
</feature>
<evidence type="ECO:0000313" key="5">
    <source>
        <dbReference type="RefSeq" id="XP_024940472.1"/>
    </source>
</evidence>
<keyword evidence="1" id="KW-0175">Coiled coil</keyword>
<feature type="transmembrane region" description="Helical" evidence="3">
    <location>
        <begin position="753"/>
        <end position="771"/>
    </location>
</feature>
<keyword evidence="3" id="KW-0472">Membrane</keyword>
<dbReference type="AlphaFoldDB" id="A0AAJ7RH80"/>
<protein>
    <submittedName>
        <fullName evidence="5">Uncharacterized protein LOC107267429</fullName>
    </submittedName>
</protein>
<gene>
    <name evidence="5" type="primary">LOC107267429</name>
</gene>
<dbReference type="RefSeq" id="XP_024940472.1">
    <property type="nucleotide sequence ID" value="XM_025084704.1"/>
</dbReference>
<feature type="transmembrane region" description="Helical" evidence="3">
    <location>
        <begin position="783"/>
        <end position="801"/>
    </location>
</feature>
<dbReference type="PANTHER" id="PTHR33538">
    <property type="entry name" value="PROTEIN GAMETE EXPRESSED 1"/>
    <property type="match status" value="1"/>
</dbReference>
<accession>A0AAJ7RH80</accession>
<keyword evidence="3" id="KW-0812">Transmembrane</keyword>
<feature type="compositionally biased region" description="Basic and acidic residues" evidence="2">
    <location>
        <begin position="384"/>
        <end position="407"/>
    </location>
</feature>
<dbReference type="Proteomes" id="UP000694920">
    <property type="component" value="Unplaced"/>
</dbReference>
<dbReference type="KEGG" id="ccin:107267429"/>
<organism evidence="4 5">
    <name type="scientific">Cephus cinctus</name>
    <name type="common">Wheat stem sawfly</name>
    <dbReference type="NCBI Taxonomy" id="211228"/>
    <lineage>
        <taxon>Eukaryota</taxon>
        <taxon>Metazoa</taxon>
        <taxon>Ecdysozoa</taxon>
        <taxon>Arthropoda</taxon>
        <taxon>Hexapoda</taxon>
        <taxon>Insecta</taxon>
        <taxon>Pterygota</taxon>
        <taxon>Neoptera</taxon>
        <taxon>Endopterygota</taxon>
        <taxon>Hymenoptera</taxon>
        <taxon>Cephoidea</taxon>
        <taxon>Cephidae</taxon>
        <taxon>Cephus</taxon>
    </lineage>
</organism>